<name>A0ABQ1M581_9SPHI</name>
<evidence type="ECO:0000256" key="3">
    <source>
        <dbReference type="PROSITE-ProRule" id="PRU00169"/>
    </source>
</evidence>
<dbReference type="CDD" id="cd17535">
    <property type="entry name" value="REC_NarL-like"/>
    <property type="match status" value="1"/>
</dbReference>
<feature type="domain" description="HTH luxR-type" evidence="4">
    <location>
        <begin position="146"/>
        <end position="211"/>
    </location>
</feature>
<dbReference type="InterPro" id="IPR016032">
    <property type="entry name" value="Sig_transdc_resp-reg_C-effctor"/>
</dbReference>
<feature type="modified residue" description="4-aspartylphosphate" evidence="3">
    <location>
        <position position="60"/>
    </location>
</feature>
<dbReference type="CDD" id="cd06170">
    <property type="entry name" value="LuxR_C_like"/>
    <property type="match status" value="1"/>
</dbReference>
<gene>
    <name evidence="6" type="ORF">GCM10011386_27480</name>
</gene>
<dbReference type="EMBL" id="BMIK01000009">
    <property type="protein sequence ID" value="GGC33857.1"/>
    <property type="molecule type" value="Genomic_DNA"/>
</dbReference>
<keyword evidence="2 6" id="KW-0238">DNA-binding</keyword>
<comment type="caution">
    <text evidence="6">The sequence shown here is derived from an EMBL/GenBank/DDBJ whole genome shotgun (WGS) entry which is preliminary data.</text>
</comment>
<organism evidence="6 7">
    <name type="scientific">Parapedobacter defluvii</name>
    <dbReference type="NCBI Taxonomy" id="2045106"/>
    <lineage>
        <taxon>Bacteria</taxon>
        <taxon>Pseudomonadati</taxon>
        <taxon>Bacteroidota</taxon>
        <taxon>Sphingobacteriia</taxon>
        <taxon>Sphingobacteriales</taxon>
        <taxon>Sphingobacteriaceae</taxon>
        <taxon>Parapedobacter</taxon>
    </lineage>
</organism>
<dbReference type="InterPro" id="IPR036388">
    <property type="entry name" value="WH-like_DNA-bd_sf"/>
</dbReference>
<dbReference type="PANTHER" id="PTHR45566">
    <property type="entry name" value="HTH-TYPE TRANSCRIPTIONAL REGULATOR YHJB-RELATED"/>
    <property type="match status" value="1"/>
</dbReference>
<dbReference type="RefSeq" id="WP_188751647.1">
    <property type="nucleotide sequence ID" value="NZ_BMIK01000009.1"/>
</dbReference>
<keyword evidence="7" id="KW-1185">Reference proteome</keyword>
<evidence type="ECO:0000256" key="1">
    <source>
        <dbReference type="ARBA" id="ARBA00022553"/>
    </source>
</evidence>
<accession>A0ABQ1M581</accession>
<dbReference type="SUPFAM" id="SSF52172">
    <property type="entry name" value="CheY-like"/>
    <property type="match status" value="1"/>
</dbReference>
<dbReference type="PRINTS" id="PR00038">
    <property type="entry name" value="HTHLUXR"/>
</dbReference>
<evidence type="ECO:0000256" key="2">
    <source>
        <dbReference type="ARBA" id="ARBA00023125"/>
    </source>
</evidence>
<dbReference type="Gene3D" id="1.10.10.10">
    <property type="entry name" value="Winged helix-like DNA-binding domain superfamily/Winged helix DNA-binding domain"/>
    <property type="match status" value="1"/>
</dbReference>
<dbReference type="PROSITE" id="PS00622">
    <property type="entry name" value="HTH_LUXR_1"/>
    <property type="match status" value="1"/>
</dbReference>
<dbReference type="InterPro" id="IPR058245">
    <property type="entry name" value="NreC/VraR/RcsB-like_REC"/>
</dbReference>
<evidence type="ECO:0000259" key="5">
    <source>
        <dbReference type="PROSITE" id="PS50110"/>
    </source>
</evidence>
<dbReference type="PANTHER" id="PTHR45566:SF2">
    <property type="entry name" value="NARL SUBFAMILY"/>
    <property type="match status" value="1"/>
</dbReference>
<sequence length="218" mass="24223">MSPKKNEITVVLVEDHGIFVEGLTSVLAKIENVVVLASFDNGQDALDFLQQHPSDIVFLDISLPGSLSGIEICQAIHRMHKKNKVVALSNHTEKHIIHEMLSHGANGYLLKNVSFQDLRNAIEQVLKGQCVMSEEVRELIFSSSGIAQKMPRLTSREKEILHWISEGLTTQQISAKLFISMQTVESHRYNLLQKFEVPNSVTLVKKAIGMGLLQAGDG</sequence>
<proteinExistence type="predicted"/>
<dbReference type="Gene3D" id="3.40.50.2300">
    <property type="match status" value="1"/>
</dbReference>
<dbReference type="Proteomes" id="UP000597338">
    <property type="component" value="Unassembled WGS sequence"/>
</dbReference>
<dbReference type="PROSITE" id="PS50110">
    <property type="entry name" value="RESPONSE_REGULATORY"/>
    <property type="match status" value="1"/>
</dbReference>
<evidence type="ECO:0000313" key="7">
    <source>
        <dbReference type="Proteomes" id="UP000597338"/>
    </source>
</evidence>
<dbReference type="GO" id="GO:0003677">
    <property type="term" value="F:DNA binding"/>
    <property type="evidence" value="ECO:0007669"/>
    <property type="project" value="UniProtKB-KW"/>
</dbReference>
<dbReference type="Pfam" id="PF00072">
    <property type="entry name" value="Response_reg"/>
    <property type="match status" value="1"/>
</dbReference>
<evidence type="ECO:0000313" key="6">
    <source>
        <dbReference type="EMBL" id="GGC33857.1"/>
    </source>
</evidence>
<keyword evidence="1 3" id="KW-0597">Phosphoprotein</keyword>
<dbReference type="SUPFAM" id="SSF46894">
    <property type="entry name" value="C-terminal effector domain of the bipartite response regulators"/>
    <property type="match status" value="1"/>
</dbReference>
<feature type="domain" description="Response regulatory" evidence="5">
    <location>
        <begin position="9"/>
        <end position="126"/>
    </location>
</feature>
<evidence type="ECO:0000259" key="4">
    <source>
        <dbReference type="PROSITE" id="PS50043"/>
    </source>
</evidence>
<dbReference type="SMART" id="SM00421">
    <property type="entry name" value="HTH_LUXR"/>
    <property type="match status" value="1"/>
</dbReference>
<dbReference type="InterPro" id="IPR051015">
    <property type="entry name" value="EvgA-like"/>
</dbReference>
<reference evidence="7" key="1">
    <citation type="journal article" date="2019" name="Int. J. Syst. Evol. Microbiol.">
        <title>The Global Catalogue of Microorganisms (GCM) 10K type strain sequencing project: providing services to taxonomists for standard genome sequencing and annotation.</title>
        <authorList>
            <consortium name="The Broad Institute Genomics Platform"/>
            <consortium name="The Broad Institute Genome Sequencing Center for Infectious Disease"/>
            <person name="Wu L."/>
            <person name="Ma J."/>
        </authorList>
    </citation>
    <scope>NUCLEOTIDE SEQUENCE [LARGE SCALE GENOMIC DNA]</scope>
    <source>
        <strain evidence="7">CGMCC 1.15342</strain>
    </source>
</reference>
<dbReference type="SMART" id="SM00448">
    <property type="entry name" value="REC"/>
    <property type="match status" value="1"/>
</dbReference>
<protein>
    <submittedName>
        <fullName evidence="6">DNA-binding response regulator</fullName>
    </submittedName>
</protein>
<dbReference type="Pfam" id="PF00196">
    <property type="entry name" value="GerE"/>
    <property type="match status" value="1"/>
</dbReference>
<dbReference type="InterPro" id="IPR001789">
    <property type="entry name" value="Sig_transdc_resp-reg_receiver"/>
</dbReference>
<dbReference type="PROSITE" id="PS50043">
    <property type="entry name" value="HTH_LUXR_2"/>
    <property type="match status" value="1"/>
</dbReference>
<dbReference type="InterPro" id="IPR011006">
    <property type="entry name" value="CheY-like_superfamily"/>
</dbReference>
<dbReference type="InterPro" id="IPR000792">
    <property type="entry name" value="Tscrpt_reg_LuxR_C"/>
</dbReference>